<organism evidence="1 2">
    <name type="scientific">Ancylostoma caninum</name>
    <name type="common">Dog hookworm</name>
    <dbReference type="NCBI Taxonomy" id="29170"/>
    <lineage>
        <taxon>Eukaryota</taxon>
        <taxon>Metazoa</taxon>
        <taxon>Ecdysozoa</taxon>
        <taxon>Nematoda</taxon>
        <taxon>Chromadorea</taxon>
        <taxon>Rhabditida</taxon>
        <taxon>Rhabditina</taxon>
        <taxon>Rhabditomorpha</taxon>
        <taxon>Strongyloidea</taxon>
        <taxon>Ancylostomatidae</taxon>
        <taxon>Ancylostomatinae</taxon>
        <taxon>Ancylostoma</taxon>
    </lineage>
</organism>
<dbReference type="OrthoDB" id="5948173at2759"/>
<dbReference type="PANTHER" id="PTHR31362">
    <property type="entry name" value="GLYCOSYLTRANSFERASE STELLO1-RELATED"/>
    <property type="match status" value="1"/>
</dbReference>
<dbReference type="PANTHER" id="PTHR31362:SF0">
    <property type="entry name" value="EXOSTOSIN DOMAIN-CONTAINING PROTEIN-RELATED"/>
    <property type="match status" value="1"/>
</dbReference>
<proteinExistence type="predicted"/>
<dbReference type="AlphaFoldDB" id="A0A368GXG3"/>
<gene>
    <name evidence="1" type="ORF">ANCCAN_05683</name>
</gene>
<dbReference type="Pfam" id="PF03385">
    <property type="entry name" value="STELLO"/>
    <property type="match status" value="1"/>
</dbReference>
<comment type="caution">
    <text evidence="1">The sequence shown here is derived from an EMBL/GenBank/DDBJ whole genome shotgun (WGS) entry which is preliminary data.</text>
</comment>
<dbReference type="InterPro" id="IPR005049">
    <property type="entry name" value="STL-like"/>
</dbReference>
<accession>A0A368GXG3</accession>
<keyword evidence="2" id="KW-1185">Reference proteome</keyword>
<dbReference type="Proteomes" id="UP000252519">
    <property type="component" value="Unassembled WGS sequence"/>
</dbReference>
<evidence type="ECO:0000313" key="2">
    <source>
        <dbReference type="Proteomes" id="UP000252519"/>
    </source>
</evidence>
<name>A0A368GXG3_ANCCA</name>
<reference evidence="1 2" key="1">
    <citation type="submission" date="2014-10" db="EMBL/GenBank/DDBJ databases">
        <title>Draft genome of the hookworm Ancylostoma caninum.</title>
        <authorList>
            <person name="Mitreva M."/>
        </authorList>
    </citation>
    <scope>NUCLEOTIDE SEQUENCE [LARGE SCALE GENOMIC DNA]</scope>
    <source>
        <strain evidence="1 2">Baltimore</strain>
    </source>
</reference>
<evidence type="ECO:0000313" key="1">
    <source>
        <dbReference type="EMBL" id="RCN48268.1"/>
    </source>
</evidence>
<sequence>MADDTTFNFWNEIDLNMVLHPVGHAHSIAEGWWTDPTGSEAAKEAVRLFEEVYTQNRKVRATWKKFAKRFKRLNKTNATASELLTRADGWTVSDFYYIPSSGIDYYSELMEIFFQAGLFHEIAISKYLYSVPHKT</sequence>
<protein>
    <submittedName>
        <fullName evidence="1">Uncharacterized protein</fullName>
    </submittedName>
</protein>
<dbReference type="EMBL" id="JOJR01000049">
    <property type="protein sequence ID" value="RCN48268.1"/>
    <property type="molecule type" value="Genomic_DNA"/>
</dbReference>